<comment type="caution">
    <text evidence="2">The sequence shown here is derived from an EMBL/GenBank/DDBJ whole genome shotgun (WGS) entry which is preliminary data.</text>
</comment>
<name>A0A6G1E7F5_9ORYZ</name>
<sequence>MSFPWYPIWVAASARHRHGVVPDELPLFLIAVAAGASLVGGRAAVSLVGNYGARRHQVGIATEALVPAGGSAAPAVVDRRTRRRLEEVVGGGGAPAVQLLEVLQAVRGGRDDGVLLRLAPPARRRLAVYGLCTASGDGCWNAMVGQPWWYDA</sequence>
<organism evidence="2 3">
    <name type="scientific">Oryza meyeriana var. granulata</name>
    <dbReference type="NCBI Taxonomy" id="110450"/>
    <lineage>
        <taxon>Eukaryota</taxon>
        <taxon>Viridiplantae</taxon>
        <taxon>Streptophyta</taxon>
        <taxon>Embryophyta</taxon>
        <taxon>Tracheophyta</taxon>
        <taxon>Spermatophyta</taxon>
        <taxon>Magnoliopsida</taxon>
        <taxon>Liliopsida</taxon>
        <taxon>Poales</taxon>
        <taxon>Poaceae</taxon>
        <taxon>BOP clade</taxon>
        <taxon>Oryzoideae</taxon>
        <taxon>Oryzeae</taxon>
        <taxon>Oryzinae</taxon>
        <taxon>Oryza</taxon>
        <taxon>Oryza meyeriana</taxon>
    </lineage>
</organism>
<protein>
    <submittedName>
        <fullName evidence="2">Uncharacterized protein</fullName>
    </submittedName>
</protein>
<evidence type="ECO:0000313" key="3">
    <source>
        <dbReference type="Proteomes" id="UP000479710"/>
    </source>
</evidence>
<gene>
    <name evidence="2" type="ORF">E2562_036402</name>
</gene>
<dbReference type="AlphaFoldDB" id="A0A6G1E7F5"/>
<evidence type="ECO:0000313" key="2">
    <source>
        <dbReference type="EMBL" id="KAF0920699.1"/>
    </source>
</evidence>
<keyword evidence="1" id="KW-0812">Transmembrane</keyword>
<dbReference type="Proteomes" id="UP000479710">
    <property type="component" value="Unassembled WGS sequence"/>
</dbReference>
<reference evidence="2 3" key="1">
    <citation type="submission" date="2019-11" db="EMBL/GenBank/DDBJ databases">
        <title>Whole genome sequence of Oryza granulata.</title>
        <authorList>
            <person name="Li W."/>
        </authorList>
    </citation>
    <scope>NUCLEOTIDE SEQUENCE [LARGE SCALE GENOMIC DNA]</scope>
    <source>
        <strain evidence="3">cv. Menghai</strain>
        <tissue evidence="2">Leaf</tissue>
    </source>
</reference>
<evidence type="ECO:0000256" key="1">
    <source>
        <dbReference type="SAM" id="Phobius"/>
    </source>
</evidence>
<keyword evidence="3" id="KW-1185">Reference proteome</keyword>
<keyword evidence="1" id="KW-1133">Transmembrane helix</keyword>
<dbReference type="EMBL" id="SPHZ02000005">
    <property type="protein sequence ID" value="KAF0920699.1"/>
    <property type="molecule type" value="Genomic_DNA"/>
</dbReference>
<accession>A0A6G1E7F5</accession>
<keyword evidence="1" id="KW-0472">Membrane</keyword>
<proteinExistence type="predicted"/>
<feature type="transmembrane region" description="Helical" evidence="1">
    <location>
        <begin position="25"/>
        <end position="45"/>
    </location>
</feature>